<evidence type="ECO:0000256" key="2">
    <source>
        <dbReference type="SAM" id="Phobius"/>
    </source>
</evidence>
<feature type="region of interest" description="Disordered" evidence="1">
    <location>
        <begin position="275"/>
        <end position="296"/>
    </location>
</feature>
<feature type="transmembrane region" description="Helical" evidence="2">
    <location>
        <begin position="62"/>
        <end position="82"/>
    </location>
</feature>
<dbReference type="Proteomes" id="UP000235786">
    <property type="component" value="Unassembled WGS sequence"/>
</dbReference>
<keyword evidence="4" id="KW-1185">Reference proteome</keyword>
<feature type="compositionally biased region" description="Basic and acidic residues" evidence="1">
    <location>
        <begin position="399"/>
        <end position="408"/>
    </location>
</feature>
<protein>
    <recommendedName>
        <fullName evidence="5">G-protein coupled receptors family 1 profile domain-containing protein</fullName>
    </recommendedName>
</protein>
<feature type="transmembrane region" description="Helical" evidence="2">
    <location>
        <begin position="242"/>
        <end position="264"/>
    </location>
</feature>
<feature type="transmembrane region" description="Helical" evidence="2">
    <location>
        <begin position="215"/>
        <end position="236"/>
    </location>
</feature>
<dbReference type="AlphaFoldDB" id="A0A2J6RJV7"/>
<feature type="transmembrane region" description="Helical" evidence="2">
    <location>
        <begin position="94"/>
        <end position="113"/>
    </location>
</feature>
<evidence type="ECO:0000313" key="3">
    <source>
        <dbReference type="EMBL" id="PMD38813.1"/>
    </source>
</evidence>
<dbReference type="OrthoDB" id="3210850at2759"/>
<feature type="region of interest" description="Disordered" evidence="1">
    <location>
        <begin position="366"/>
        <end position="417"/>
    </location>
</feature>
<reference evidence="3 4" key="1">
    <citation type="submission" date="2016-04" db="EMBL/GenBank/DDBJ databases">
        <title>A degradative enzymes factory behind the ericoid mycorrhizal symbiosis.</title>
        <authorList>
            <consortium name="DOE Joint Genome Institute"/>
            <person name="Martino E."/>
            <person name="Morin E."/>
            <person name="Grelet G."/>
            <person name="Kuo A."/>
            <person name="Kohler A."/>
            <person name="Daghino S."/>
            <person name="Barry K."/>
            <person name="Choi C."/>
            <person name="Cichocki N."/>
            <person name="Clum A."/>
            <person name="Copeland A."/>
            <person name="Hainaut M."/>
            <person name="Haridas S."/>
            <person name="Labutti K."/>
            <person name="Lindquist E."/>
            <person name="Lipzen A."/>
            <person name="Khouja H.-R."/>
            <person name="Murat C."/>
            <person name="Ohm R."/>
            <person name="Olson A."/>
            <person name="Spatafora J."/>
            <person name="Veneault-Fourrey C."/>
            <person name="Henrissat B."/>
            <person name="Grigoriev I."/>
            <person name="Martin F."/>
            <person name="Perotto S."/>
        </authorList>
    </citation>
    <scope>NUCLEOTIDE SEQUENCE [LARGE SCALE GENOMIC DNA]</scope>
    <source>
        <strain evidence="3 4">F</strain>
    </source>
</reference>
<gene>
    <name evidence="3" type="ORF">L207DRAFT_584211</name>
</gene>
<dbReference type="EMBL" id="KZ613947">
    <property type="protein sequence ID" value="PMD38813.1"/>
    <property type="molecule type" value="Genomic_DNA"/>
</dbReference>
<feature type="transmembrane region" description="Helical" evidence="2">
    <location>
        <begin position="133"/>
        <end position="154"/>
    </location>
</feature>
<name>A0A2J6RJV7_HYAVF</name>
<evidence type="ECO:0000256" key="1">
    <source>
        <dbReference type="SAM" id="MobiDB-lite"/>
    </source>
</evidence>
<evidence type="ECO:0000313" key="4">
    <source>
        <dbReference type="Proteomes" id="UP000235786"/>
    </source>
</evidence>
<evidence type="ECO:0008006" key="5">
    <source>
        <dbReference type="Google" id="ProtNLM"/>
    </source>
</evidence>
<keyword evidence="2" id="KW-0472">Membrane</keyword>
<feature type="transmembrane region" description="Helical" evidence="2">
    <location>
        <begin position="174"/>
        <end position="194"/>
    </location>
</feature>
<feature type="compositionally biased region" description="Polar residues" evidence="1">
    <location>
        <begin position="275"/>
        <end position="295"/>
    </location>
</feature>
<dbReference type="PANTHER" id="PTHR38848:SF3">
    <property type="entry name" value="G-PROTEIN COUPLED RECEPTORS FAMILY 3 PROFILE DOMAIN-CONTAINING PROTEIN"/>
    <property type="match status" value="1"/>
</dbReference>
<keyword evidence="2" id="KW-0812">Transmembrane</keyword>
<feature type="transmembrane region" description="Helical" evidence="2">
    <location>
        <begin position="20"/>
        <end position="41"/>
    </location>
</feature>
<accession>A0A2J6RJV7</accession>
<organism evidence="3 4">
    <name type="scientific">Hyaloscypha variabilis (strain UAMH 11265 / GT02V1 / F)</name>
    <name type="common">Meliniomyces variabilis</name>
    <dbReference type="NCBI Taxonomy" id="1149755"/>
    <lineage>
        <taxon>Eukaryota</taxon>
        <taxon>Fungi</taxon>
        <taxon>Dikarya</taxon>
        <taxon>Ascomycota</taxon>
        <taxon>Pezizomycotina</taxon>
        <taxon>Leotiomycetes</taxon>
        <taxon>Helotiales</taxon>
        <taxon>Hyaloscyphaceae</taxon>
        <taxon>Hyaloscypha</taxon>
        <taxon>Hyaloscypha variabilis</taxon>
    </lineage>
</organism>
<dbReference type="PANTHER" id="PTHR38848">
    <property type="entry name" value="G-PROTEIN COUPLED RECEPTORS FAMILY 3 PROFILE DOMAIN-CONTAINING PROTEIN"/>
    <property type="match status" value="1"/>
</dbReference>
<keyword evidence="2" id="KW-1133">Transmembrane helix</keyword>
<proteinExistence type="predicted"/>
<sequence length="417" mass="45878">MGFMRLLHREMGIVSAPIPTAGLVVSTVLSMLTMAILAICLTRRIQATRNWSNVPLTRWLTFLIYTDSLVFTFTTAVIEHGLGLNTNMQVCGASILLCIAFYLSTKLFIYYFLVEKVYIVRAVSTPRLKSKLWCFNVFGLLLPYCVVVAVNFVFRVAYFREDGTCIIGLQSKSVMPLIIIDAVLNFYLTLLFIIPLRKLYSYKNSPNSILRTITLRSFIGSLATLTSSVVNLTVLMVLKGEAAWICLMCCNADVLFSVLVLHWVTSKDKASTASSNDQYSVQNASQAPRNKNSAGSMGPYSVVDKLGVFDANASKAREGTVITHISAQELKHMDSEEADLDSSGRAQRSSIPLGKIKVQVGRVIQVESRPRGSSPTGKSELGEDISEVRRVSQGGSGRSTEDLVEERIPQSWLGGGT</sequence>